<keyword evidence="9" id="KW-0067">ATP-binding</keyword>
<evidence type="ECO:0000259" key="13">
    <source>
        <dbReference type="PROSITE" id="PS50109"/>
    </source>
</evidence>
<dbReference type="PROSITE" id="PS50885">
    <property type="entry name" value="HAMP"/>
    <property type="match status" value="1"/>
</dbReference>
<dbReference type="PANTHER" id="PTHR34220">
    <property type="entry name" value="SENSOR HISTIDINE KINASE YPDA"/>
    <property type="match status" value="1"/>
</dbReference>
<keyword evidence="10" id="KW-0902">Two-component regulatory system</keyword>
<dbReference type="InterPro" id="IPR010559">
    <property type="entry name" value="Sig_transdc_His_kin_internal"/>
</dbReference>
<dbReference type="InterPro" id="IPR003594">
    <property type="entry name" value="HATPase_dom"/>
</dbReference>
<keyword evidence="16" id="KW-1185">Reference proteome</keyword>
<dbReference type="Gene3D" id="6.10.340.10">
    <property type="match status" value="1"/>
</dbReference>
<protein>
    <recommendedName>
        <fullName evidence="3">histidine kinase</fullName>
        <ecNumber evidence="3">2.7.13.3</ecNumber>
    </recommendedName>
</protein>
<keyword evidence="12" id="KW-1133">Transmembrane helix</keyword>
<evidence type="ECO:0000256" key="11">
    <source>
        <dbReference type="ARBA" id="ARBA00023136"/>
    </source>
</evidence>
<evidence type="ECO:0000256" key="9">
    <source>
        <dbReference type="ARBA" id="ARBA00022840"/>
    </source>
</evidence>
<evidence type="ECO:0000313" key="16">
    <source>
        <dbReference type="Proteomes" id="UP001596028"/>
    </source>
</evidence>
<dbReference type="Pfam" id="PF06580">
    <property type="entry name" value="His_kinase"/>
    <property type="match status" value="1"/>
</dbReference>
<keyword evidence="7" id="KW-0547">Nucleotide-binding</keyword>
<accession>A0ABV9FCZ7</accession>
<keyword evidence="8 15" id="KW-0418">Kinase</keyword>
<sequence>MRRLLHALHYLLMNLGLKPKFWLIIVSLSLVSCTVILAYAYLVFRNYDAVLYQNTSQLLNMSVNNIENDLMRAEKSSDEIATHPLIQSALRKQTMNAAMDAEPNARKKEATLVYNVAASNIFNVLSAELNDNPDILTVSLYFEDQRMYAGSSREDIRTERLSAAFAAAGEASGRPVWLSSGFDDYSVVCIREIKGMHPLTLETLATLVVRVDLRRIVDRHLQQSANLAYPPQLSLMSEDGQIYSDIPMDIAGDFEGEAGYRVLSLEGGKYFATYASQSRFDWRYMTIVPFDKVIGSLTRLRWIALLIGILTIVLSMMLAARWVSRMTRHFDALVQKMQTFKNGQFALAADRDYMNRKDEMGFLHQSFHRMAEDIRRLVEDNYVKQLLIKDARIRALQQQLHPHFLFNVLQSVNWEAKANRQTTISTMLESLGKLLRYTVGEEAELVPLERELEATRSYVALQIYRYRERLSVGIDIPEDLYGMMVPKLALQNIVENAIKHTLEMRLEPCAIRLYARQDERSFSLFVEDNGPGIDESVLDKPARKEAASSGLGIGLNNIQQRIQLLFSPECGLRFRNTGHGTIVEMVLTKQDGGTPRA</sequence>
<reference evidence="16" key="1">
    <citation type="journal article" date="2019" name="Int. J. Syst. Evol. Microbiol.">
        <title>The Global Catalogue of Microorganisms (GCM) 10K type strain sequencing project: providing services to taxonomists for standard genome sequencing and annotation.</title>
        <authorList>
            <consortium name="The Broad Institute Genomics Platform"/>
            <consortium name="The Broad Institute Genome Sequencing Center for Infectious Disease"/>
            <person name="Wu L."/>
            <person name="Ma J."/>
        </authorList>
    </citation>
    <scope>NUCLEOTIDE SEQUENCE [LARGE SCALE GENOMIC DNA]</scope>
    <source>
        <strain evidence="16">CCUG 49571</strain>
    </source>
</reference>
<name>A0ABV9FCZ7_9BACL</name>
<keyword evidence="12" id="KW-0812">Transmembrane</keyword>
<keyword evidence="11 12" id="KW-0472">Membrane</keyword>
<keyword evidence="5" id="KW-0597">Phosphoprotein</keyword>
<evidence type="ECO:0000256" key="10">
    <source>
        <dbReference type="ARBA" id="ARBA00023012"/>
    </source>
</evidence>
<organism evidence="15 16">
    <name type="scientific">Cohnella hongkongensis</name>
    <dbReference type="NCBI Taxonomy" id="178337"/>
    <lineage>
        <taxon>Bacteria</taxon>
        <taxon>Bacillati</taxon>
        <taxon>Bacillota</taxon>
        <taxon>Bacilli</taxon>
        <taxon>Bacillales</taxon>
        <taxon>Paenibacillaceae</taxon>
        <taxon>Cohnella</taxon>
    </lineage>
</organism>
<evidence type="ECO:0000256" key="5">
    <source>
        <dbReference type="ARBA" id="ARBA00022553"/>
    </source>
</evidence>
<dbReference type="PANTHER" id="PTHR34220:SF7">
    <property type="entry name" value="SENSOR HISTIDINE KINASE YPDA"/>
    <property type="match status" value="1"/>
</dbReference>
<evidence type="ECO:0000256" key="1">
    <source>
        <dbReference type="ARBA" id="ARBA00000085"/>
    </source>
</evidence>
<comment type="caution">
    <text evidence="15">The sequence shown here is derived from an EMBL/GenBank/DDBJ whole genome shotgun (WGS) entry which is preliminary data.</text>
</comment>
<dbReference type="Gene3D" id="3.30.565.10">
    <property type="entry name" value="Histidine kinase-like ATPase, C-terminal domain"/>
    <property type="match status" value="1"/>
</dbReference>
<dbReference type="InterPro" id="IPR050640">
    <property type="entry name" value="Bact_2-comp_sensor_kinase"/>
</dbReference>
<feature type="domain" description="Histidine kinase" evidence="13">
    <location>
        <begin position="489"/>
        <end position="591"/>
    </location>
</feature>
<dbReference type="PROSITE" id="PS51257">
    <property type="entry name" value="PROKAR_LIPOPROTEIN"/>
    <property type="match status" value="1"/>
</dbReference>
<dbReference type="RefSeq" id="WP_378095067.1">
    <property type="nucleotide sequence ID" value="NZ_JBHSEP010000006.1"/>
</dbReference>
<gene>
    <name evidence="15" type="ORF">ACFO3S_10280</name>
</gene>
<evidence type="ECO:0000313" key="15">
    <source>
        <dbReference type="EMBL" id="MFC4598621.1"/>
    </source>
</evidence>
<dbReference type="Proteomes" id="UP001596028">
    <property type="component" value="Unassembled WGS sequence"/>
</dbReference>
<comment type="subcellular location">
    <subcellularLocation>
        <location evidence="2">Cell membrane</location>
        <topology evidence="2">Multi-pass membrane protein</topology>
    </subcellularLocation>
</comment>
<dbReference type="Pfam" id="PF02518">
    <property type="entry name" value="HATPase_c"/>
    <property type="match status" value="1"/>
</dbReference>
<evidence type="ECO:0000256" key="3">
    <source>
        <dbReference type="ARBA" id="ARBA00012438"/>
    </source>
</evidence>
<dbReference type="EC" id="2.7.13.3" evidence="3"/>
<keyword evidence="6 15" id="KW-0808">Transferase</keyword>
<evidence type="ECO:0000256" key="7">
    <source>
        <dbReference type="ARBA" id="ARBA00022741"/>
    </source>
</evidence>
<evidence type="ECO:0000259" key="14">
    <source>
        <dbReference type="PROSITE" id="PS50885"/>
    </source>
</evidence>
<evidence type="ECO:0000256" key="8">
    <source>
        <dbReference type="ARBA" id="ARBA00022777"/>
    </source>
</evidence>
<keyword evidence="4" id="KW-1003">Cell membrane</keyword>
<feature type="transmembrane region" description="Helical" evidence="12">
    <location>
        <begin position="21"/>
        <end position="44"/>
    </location>
</feature>
<dbReference type="SMART" id="SM00387">
    <property type="entry name" value="HATPase_c"/>
    <property type="match status" value="1"/>
</dbReference>
<dbReference type="InterPro" id="IPR036890">
    <property type="entry name" value="HATPase_C_sf"/>
</dbReference>
<evidence type="ECO:0000256" key="4">
    <source>
        <dbReference type="ARBA" id="ARBA00022475"/>
    </source>
</evidence>
<feature type="transmembrane region" description="Helical" evidence="12">
    <location>
        <begin position="302"/>
        <end position="323"/>
    </location>
</feature>
<proteinExistence type="predicted"/>
<dbReference type="SUPFAM" id="SSF55874">
    <property type="entry name" value="ATPase domain of HSP90 chaperone/DNA topoisomerase II/histidine kinase"/>
    <property type="match status" value="1"/>
</dbReference>
<dbReference type="PROSITE" id="PS50109">
    <property type="entry name" value="HIS_KIN"/>
    <property type="match status" value="1"/>
</dbReference>
<evidence type="ECO:0000256" key="6">
    <source>
        <dbReference type="ARBA" id="ARBA00022679"/>
    </source>
</evidence>
<dbReference type="InterPro" id="IPR005467">
    <property type="entry name" value="His_kinase_dom"/>
</dbReference>
<dbReference type="InterPro" id="IPR003660">
    <property type="entry name" value="HAMP_dom"/>
</dbReference>
<feature type="domain" description="HAMP" evidence="14">
    <location>
        <begin position="324"/>
        <end position="379"/>
    </location>
</feature>
<comment type="catalytic activity">
    <reaction evidence="1">
        <text>ATP + protein L-histidine = ADP + protein N-phospho-L-histidine.</text>
        <dbReference type="EC" id="2.7.13.3"/>
    </reaction>
</comment>
<dbReference type="GO" id="GO:0004673">
    <property type="term" value="F:protein histidine kinase activity"/>
    <property type="evidence" value="ECO:0007669"/>
    <property type="project" value="UniProtKB-EC"/>
</dbReference>
<dbReference type="EMBL" id="JBHSEP010000006">
    <property type="protein sequence ID" value="MFC4598621.1"/>
    <property type="molecule type" value="Genomic_DNA"/>
</dbReference>
<evidence type="ECO:0000256" key="2">
    <source>
        <dbReference type="ARBA" id="ARBA00004651"/>
    </source>
</evidence>
<evidence type="ECO:0000256" key="12">
    <source>
        <dbReference type="SAM" id="Phobius"/>
    </source>
</evidence>